<keyword evidence="7 8" id="KW-0472">Membrane</keyword>
<feature type="domain" description="Major facilitator superfamily (MFS) profile" evidence="9">
    <location>
        <begin position="30"/>
        <end position="486"/>
    </location>
</feature>
<dbReference type="CDD" id="cd17321">
    <property type="entry name" value="MFS_MMR_MDR_like"/>
    <property type="match status" value="1"/>
</dbReference>
<feature type="transmembrane region" description="Helical" evidence="8">
    <location>
        <begin position="284"/>
        <end position="307"/>
    </location>
</feature>
<protein>
    <submittedName>
        <fullName evidence="10">MFS transporter</fullName>
    </submittedName>
</protein>
<feature type="transmembrane region" description="Helical" evidence="8">
    <location>
        <begin position="154"/>
        <end position="176"/>
    </location>
</feature>
<feature type="transmembrane region" description="Helical" evidence="8">
    <location>
        <begin position="244"/>
        <end position="263"/>
    </location>
</feature>
<dbReference type="InterPro" id="IPR004638">
    <property type="entry name" value="EmrB-like"/>
</dbReference>
<name>A0A7Y0KCQ8_9BACI</name>
<comment type="subcellular location">
    <subcellularLocation>
        <location evidence="1">Cell membrane</location>
        <topology evidence="1">Multi-pass membrane protein</topology>
    </subcellularLocation>
</comment>
<proteinExistence type="inferred from homology"/>
<evidence type="ECO:0000256" key="4">
    <source>
        <dbReference type="ARBA" id="ARBA00022475"/>
    </source>
</evidence>
<comment type="caution">
    <text evidence="10">The sequence shown here is derived from an EMBL/GenBank/DDBJ whole genome shotgun (WGS) entry which is preliminary data.</text>
</comment>
<dbReference type="Gene3D" id="1.20.1250.20">
    <property type="entry name" value="MFS general substrate transporter like domains"/>
    <property type="match status" value="1"/>
</dbReference>
<feature type="transmembrane region" description="Helical" evidence="8">
    <location>
        <begin position="456"/>
        <end position="479"/>
    </location>
</feature>
<feature type="transmembrane region" description="Helical" evidence="8">
    <location>
        <begin position="182"/>
        <end position="200"/>
    </location>
</feature>
<evidence type="ECO:0000256" key="7">
    <source>
        <dbReference type="ARBA" id="ARBA00023136"/>
    </source>
</evidence>
<feature type="transmembrane region" description="Helical" evidence="8">
    <location>
        <begin position="372"/>
        <end position="394"/>
    </location>
</feature>
<dbReference type="AlphaFoldDB" id="A0A7Y0KCQ8"/>
<dbReference type="GO" id="GO:0022857">
    <property type="term" value="F:transmembrane transporter activity"/>
    <property type="evidence" value="ECO:0007669"/>
    <property type="project" value="InterPro"/>
</dbReference>
<evidence type="ECO:0000313" key="10">
    <source>
        <dbReference type="EMBL" id="NMO79290.1"/>
    </source>
</evidence>
<feature type="transmembrane region" description="Helical" evidence="8">
    <location>
        <begin position="415"/>
        <end position="436"/>
    </location>
</feature>
<dbReference type="Gene3D" id="1.20.1720.10">
    <property type="entry name" value="Multidrug resistance protein D"/>
    <property type="match status" value="1"/>
</dbReference>
<dbReference type="NCBIfam" id="TIGR00711">
    <property type="entry name" value="efflux_EmrB"/>
    <property type="match status" value="1"/>
</dbReference>
<comment type="similarity">
    <text evidence="2">Belongs to the major facilitator superfamily. EmrB family.</text>
</comment>
<dbReference type="PANTHER" id="PTHR42718">
    <property type="entry name" value="MAJOR FACILITATOR SUPERFAMILY MULTIDRUG TRANSPORTER MFSC"/>
    <property type="match status" value="1"/>
</dbReference>
<evidence type="ECO:0000256" key="2">
    <source>
        <dbReference type="ARBA" id="ARBA00008537"/>
    </source>
</evidence>
<evidence type="ECO:0000259" key="9">
    <source>
        <dbReference type="PROSITE" id="PS50850"/>
    </source>
</evidence>
<dbReference type="InterPro" id="IPR011701">
    <property type="entry name" value="MFS"/>
</dbReference>
<dbReference type="SUPFAM" id="SSF103473">
    <property type="entry name" value="MFS general substrate transporter"/>
    <property type="match status" value="1"/>
</dbReference>
<feature type="transmembrane region" description="Helical" evidence="8">
    <location>
        <begin position="348"/>
        <end position="366"/>
    </location>
</feature>
<dbReference type="PROSITE" id="PS50850">
    <property type="entry name" value="MFS"/>
    <property type="match status" value="1"/>
</dbReference>
<dbReference type="InterPro" id="IPR036259">
    <property type="entry name" value="MFS_trans_sf"/>
</dbReference>
<keyword evidence="3" id="KW-0813">Transport</keyword>
<dbReference type="EMBL" id="JABBPK010000001">
    <property type="protein sequence ID" value="NMO79290.1"/>
    <property type="molecule type" value="Genomic_DNA"/>
</dbReference>
<gene>
    <name evidence="10" type="ORF">HHU08_20255</name>
</gene>
<evidence type="ECO:0000256" key="3">
    <source>
        <dbReference type="ARBA" id="ARBA00022448"/>
    </source>
</evidence>
<keyword evidence="5 8" id="KW-0812">Transmembrane</keyword>
<feature type="transmembrane region" description="Helical" evidence="8">
    <location>
        <begin position="319"/>
        <end position="336"/>
    </location>
</feature>
<reference evidence="10 11" key="1">
    <citation type="submission" date="2020-04" db="EMBL/GenBank/DDBJ databases">
        <title>Bacillus sp. UniB3 isolated from commercial digestive syrup.</title>
        <authorList>
            <person name="Thorat V."/>
            <person name="Kirdat K."/>
            <person name="Tiwarekar B."/>
            <person name="Yadav A."/>
        </authorList>
    </citation>
    <scope>NUCLEOTIDE SEQUENCE [LARGE SCALE GENOMIC DNA]</scope>
    <source>
        <strain evidence="10 11">UniB3</strain>
    </source>
</reference>
<dbReference type="Pfam" id="PF07690">
    <property type="entry name" value="MFS_1"/>
    <property type="match status" value="1"/>
</dbReference>
<keyword evidence="6 8" id="KW-1133">Transmembrane helix</keyword>
<feature type="transmembrane region" description="Helical" evidence="8">
    <location>
        <begin position="221"/>
        <end position="238"/>
    </location>
</feature>
<feature type="transmembrane region" description="Helical" evidence="8">
    <location>
        <begin position="28"/>
        <end position="53"/>
    </location>
</feature>
<dbReference type="InterPro" id="IPR020846">
    <property type="entry name" value="MFS_dom"/>
</dbReference>
<dbReference type="PRINTS" id="PR01036">
    <property type="entry name" value="TCRTETB"/>
</dbReference>
<keyword evidence="11" id="KW-1185">Reference proteome</keyword>
<evidence type="ECO:0000256" key="1">
    <source>
        <dbReference type="ARBA" id="ARBA00004651"/>
    </source>
</evidence>
<evidence type="ECO:0000313" key="11">
    <source>
        <dbReference type="Proteomes" id="UP000588491"/>
    </source>
</evidence>
<evidence type="ECO:0000256" key="6">
    <source>
        <dbReference type="ARBA" id="ARBA00022989"/>
    </source>
</evidence>
<dbReference type="GO" id="GO:0005886">
    <property type="term" value="C:plasma membrane"/>
    <property type="evidence" value="ECO:0007669"/>
    <property type="project" value="UniProtKB-SubCell"/>
</dbReference>
<evidence type="ECO:0000256" key="8">
    <source>
        <dbReference type="SAM" id="Phobius"/>
    </source>
</evidence>
<feature type="transmembrane region" description="Helical" evidence="8">
    <location>
        <begin position="96"/>
        <end position="115"/>
    </location>
</feature>
<accession>A0A7Y0KCQ8</accession>
<feature type="transmembrane region" description="Helical" evidence="8">
    <location>
        <begin position="65"/>
        <end position="84"/>
    </location>
</feature>
<dbReference type="Proteomes" id="UP000588491">
    <property type="component" value="Unassembled WGS sequence"/>
</dbReference>
<keyword evidence="4" id="KW-1003">Cell membrane</keyword>
<sequence length="493" mass="53923">MIRMVKNKVTYFEARDGTKAEDHKFQSILLLISVCTGAFLSHFSAGFVNIALTDISIDFSAKLSVTQWIVNGYLLSIMLFLPLMGKLADQFGKKRIHNLGYLIFAVGACGAALSFNIPLLIIARVIQGSGAAMLQAVNMAIVTDAYPEKHRGKALGIISTSVGIGALLGPSVGGFFIEAFSWHSLFWTVVPISIGAYFLAQKFVPMDRSFENSSFDYKGSIYFGVGIVTFVFVLNSIGEGVYKVYLLVIACVSVACFLFFFFHSKKEEYPFIQPSIFSSPIVKAGGLILMASYCAAFASTVILPFYLRGVLGFSAEQSGLLLMCYPLFLAVLGPISGSLSDKFGGAKVVVVGLGLLCITMLGLSFLSPGTSLSTLIILLSLLGFSMGILTSPNYSIMMLYVPLQYLGMMSSTIALLRNIGMVIGTALAITFMNTWLDGTITDWMNDTRRSEFEAVMLGFHYLFLLLFILLVLIGIYFLYSVFRRKERDAEGIF</sequence>
<evidence type="ECO:0000256" key="5">
    <source>
        <dbReference type="ARBA" id="ARBA00022692"/>
    </source>
</evidence>
<organism evidence="10 11">
    <name type="scientific">Niallia alba</name>
    <dbReference type="NCBI Taxonomy" id="2729105"/>
    <lineage>
        <taxon>Bacteria</taxon>
        <taxon>Bacillati</taxon>
        <taxon>Bacillota</taxon>
        <taxon>Bacilli</taxon>
        <taxon>Bacillales</taxon>
        <taxon>Bacillaceae</taxon>
        <taxon>Niallia</taxon>
    </lineage>
</organism>
<dbReference type="PANTHER" id="PTHR42718:SF9">
    <property type="entry name" value="MAJOR FACILITATOR SUPERFAMILY MULTIDRUG TRANSPORTER MFSC"/>
    <property type="match status" value="1"/>
</dbReference>